<comment type="similarity">
    <text evidence="6">Belongs to the SMC family.</text>
</comment>
<feature type="coiled-coil region" evidence="6">
    <location>
        <begin position="297"/>
        <end position="483"/>
    </location>
</feature>
<comment type="subunit">
    <text evidence="6">Homodimer.</text>
</comment>
<accession>I3CFZ3</accession>
<keyword evidence="2 6" id="KW-0547">Nucleotide-binding</keyword>
<proteinExistence type="inferred from homology"/>
<dbReference type="GO" id="GO:0005694">
    <property type="term" value="C:chromosome"/>
    <property type="evidence" value="ECO:0007669"/>
    <property type="project" value="InterPro"/>
</dbReference>
<comment type="subcellular location">
    <subcellularLocation>
        <location evidence="6">Cytoplasm</location>
    </subcellularLocation>
</comment>
<evidence type="ECO:0000256" key="6">
    <source>
        <dbReference type="HAMAP-Rule" id="MF_01894"/>
    </source>
</evidence>
<dbReference type="InterPro" id="IPR024704">
    <property type="entry name" value="SMC"/>
</dbReference>
<dbReference type="GO" id="GO:0006260">
    <property type="term" value="P:DNA replication"/>
    <property type="evidence" value="ECO:0007669"/>
    <property type="project" value="UniProtKB-UniRule"/>
</dbReference>
<dbReference type="PANTHER" id="PTHR43977">
    <property type="entry name" value="STRUCTURAL MAINTENANCE OF CHROMOSOMES PROTEIN 3"/>
    <property type="match status" value="1"/>
</dbReference>
<dbReference type="Gene3D" id="3.40.50.300">
    <property type="entry name" value="P-loop containing nucleotide triphosphate hydrolases"/>
    <property type="match status" value="2"/>
</dbReference>
<dbReference type="SUPFAM" id="SSF57997">
    <property type="entry name" value="Tropomyosin"/>
    <property type="match status" value="1"/>
</dbReference>
<dbReference type="GO" id="GO:0030261">
    <property type="term" value="P:chromosome condensation"/>
    <property type="evidence" value="ECO:0007669"/>
    <property type="project" value="InterPro"/>
</dbReference>
<dbReference type="OrthoDB" id="9808768at2"/>
<dbReference type="InterPro" id="IPR010935">
    <property type="entry name" value="SMC_hinge"/>
</dbReference>
<dbReference type="Pfam" id="PF06470">
    <property type="entry name" value="SMC_hinge"/>
    <property type="match status" value="1"/>
</dbReference>
<feature type="binding site" evidence="6">
    <location>
        <begin position="32"/>
        <end position="39"/>
    </location>
    <ligand>
        <name>ATP</name>
        <dbReference type="ChEBI" id="CHEBI:30616"/>
    </ligand>
</feature>
<feature type="coiled-coil region" evidence="6">
    <location>
        <begin position="167"/>
        <end position="218"/>
    </location>
</feature>
<evidence type="ECO:0000256" key="5">
    <source>
        <dbReference type="ARBA" id="ARBA00023125"/>
    </source>
</evidence>
<feature type="domain" description="SMC hinge" evidence="8">
    <location>
        <begin position="524"/>
        <end position="622"/>
    </location>
</feature>
<gene>
    <name evidence="6" type="primary">smc</name>
    <name evidence="9" type="ORF">BegalDRAFT_1657</name>
</gene>
<dbReference type="eggNOG" id="COG1196">
    <property type="taxonomic scope" value="Bacteria"/>
</dbReference>
<dbReference type="InterPro" id="IPR027417">
    <property type="entry name" value="P-loop_NTPase"/>
</dbReference>
<dbReference type="GO" id="GO:0003677">
    <property type="term" value="F:DNA binding"/>
    <property type="evidence" value="ECO:0007669"/>
    <property type="project" value="UniProtKB-UniRule"/>
</dbReference>
<evidence type="ECO:0000256" key="4">
    <source>
        <dbReference type="ARBA" id="ARBA00023054"/>
    </source>
</evidence>
<feature type="domain" description="RecF/RecN/SMC N-terminal" evidence="7">
    <location>
        <begin position="3"/>
        <end position="1154"/>
    </location>
</feature>
<dbReference type="InterPro" id="IPR011890">
    <property type="entry name" value="SMC_prok"/>
</dbReference>
<sequence>MRLSKIKLAGFKSFVDSTTIPFPSNRVCVVGPNGCGKSNVIDAVRWVMGESSAKNLRGGAMTDVIFNGSGGRKPVDQASVELWFEAVTIPPYHETGELAIKRLLTRDGDSQYFINGERCRRKDITDLFLGTGLGPRSYAIVEQGMISRFIEAKPDELRVFLEEAAGISKYKERRKETEQRMAQTRDNLDRLNDLREELSKQLEKLKRQAREAERFQELKHSETLLKAQLDAIRWHELNLAVQDMQQQIDEKAIVLQEDLLTLQSLQETHQSQRAARTDAQTHLETVQTQFYTVDSEIKRLEQTIEHGKERFEQLQWDLEQLEDSIQETQSQWQTDKEQAETLNADIAETENYLAELQEAEQQAEITLQEAEADAHTWQMTWEEFTQRANEPTQRAQIERTRLHSLEQRVEQNRQRLQRFENEQQHIDVHSLETALQALESEMADVQADWQEAEALLSAHQETVLQLRDETQQLSAELHEKSAQVHQLSGRLASLEALQEAALGKNNADLEAWLHVQGLDNATHLAQKLTVATGWEQAVEMVLDNYLNALCVNELSDYANALQKPPQGQFMLVSANNHASTASATTIHPTWIRLRDKVTTDLPIESFLHSIWVADDLNTALSMRTQLTATESIITPQGIWLGANWLHCRQGKDEKTGMIGREQEINRIAKQLETLDQAVLHLNQTVEQKRIQLREIEGQRDQVQQRVNQVRQHFSALQSQQGGKQARVEAVRAQLNRIQSEKAELIQQINQDESDIVETRTSLHAALAEMEQLADEREDLNAKKSRAQEITLQSRQAWQTAREARHQVEMTLGTHRTNFSRLQQAIERLEDRLSQLHEQRNDLQKNLEKQVDPTETLHQDLSVYQEKRSEIEETLRQAKQTVEHLEQAMTHYEEQRRILENRSGELRAVLEQLRIDSQAKAVRKQTLDERFAQSEFSPIALVGELPEYADEASWVAQIDAVERKLERIGAVNMAALAEYEQESQRKQYMDEQWTDLTDALEQLENAIRTIDRETRSRFKQTVDSVNATLQVTFPKLFGGGEARLELTSDDLLKAGVAIMARPPGKRNSTIHLLSGGEKALTALSMVFAIFELNPAPFCMLDEVDAPLDDTNVGRYSELIKAMSERVQIIFISHNKIAMEVANQLMGVTMQEAGVSRLVSVDINEAVGMVA</sequence>
<name>I3CFZ3_9GAMM</name>
<dbReference type="PIRSF" id="PIRSF005719">
    <property type="entry name" value="SMC"/>
    <property type="match status" value="1"/>
</dbReference>
<evidence type="ECO:0000313" key="10">
    <source>
        <dbReference type="Proteomes" id="UP000005744"/>
    </source>
</evidence>
<dbReference type="STRING" id="395493.BegalDRAFT_1657"/>
<dbReference type="GO" id="GO:0007059">
    <property type="term" value="P:chromosome segregation"/>
    <property type="evidence" value="ECO:0007669"/>
    <property type="project" value="UniProtKB-UniRule"/>
</dbReference>
<dbReference type="EMBL" id="JH600070">
    <property type="protein sequence ID" value="EIJ42536.1"/>
    <property type="molecule type" value="Genomic_DNA"/>
</dbReference>
<dbReference type="GO" id="GO:0005737">
    <property type="term" value="C:cytoplasm"/>
    <property type="evidence" value="ECO:0007669"/>
    <property type="project" value="UniProtKB-SubCell"/>
</dbReference>
<evidence type="ECO:0000259" key="7">
    <source>
        <dbReference type="Pfam" id="PF02463"/>
    </source>
</evidence>
<dbReference type="SUPFAM" id="SSF75553">
    <property type="entry name" value="Smc hinge domain"/>
    <property type="match status" value="1"/>
</dbReference>
<dbReference type="NCBIfam" id="TIGR02168">
    <property type="entry name" value="SMC_prok_B"/>
    <property type="match status" value="1"/>
</dbReference>
<dbReference type="InterPro" id="IPR036277">
    <property type="entry name" value="SMC_hinge_sf"/>
</dbReference>
<dbReference type="HOGENOM" id="CLU_001042_2_2_6"/>
<keyword evidence="5 6" id="KW-0238">DNA-binding</keyword>
<keyword evidence="3 6" id="KW-0067">ATP-binding</keyword>
<dbReference type="InterPro" id="IPR003395">
    <property type="entry name" value="RecF/RecN/SMC_N"/>
</dbReference>
<dbReference type="RefSeq" id="WP_002685569.1">
    <property type="nucleotide sequence ID" value="NZ_JH600070.1"/>
</dbReference>
<evidence type="ECO:0000256" key="1">
    <source>
        <dbReference type="ARBA" id="ARBA00022490"/>
    </source>
</evidence>
<comment type="function">
    <text evidence="6">Required for chromosome condensation and partitioning.</text>
</comment>
<protein>
    <recommendedName>
        <fullName evidence="6">Chromosome partition protein Smc</fullName>
    </recommendedName>
</protein>
<dbReference type="GO" id="GO:0007062">
    <property type="term" value="P:sister chromatid cohesion"/>
    <property type="evidence" value="ECO:0007669"/>
    <property type="project" value="InterPro"/>
</dbReference>
<keyword evidence="10" id="KW-1185">Reference proteome</keyword>
<dbReference type="GO" id="GO:0005524">
    <property type="term" value="F:ATP binding"/>
    <property type="evidence" value="ECO:0007669"/>
    <property type="project" value="UniProtKB-UniRule"/>
</dbReference>
<evidence type="ECO:0000313" key="9">
    <source>
        <dbReference type="EMBL" id="EIJ42536.1"/>
    </source>
</evidence>
<keyword evidence="4 6" id="KW-0175">Coiled coil</keyword>
<comment type="domain">
    <text evidence="6">Contains large globular domains required for ATP hydrolysis at each terminus and a third globular domain forming a flexible hinge near the middle of the molecule. These domains are separated by coiled-coil structures.</text>
</comment>
<dbReference type="SUPFAM" id="SSF52540">
    <property type="entry name" value="P-loop containing nucleoside triphosphate hydrolases"/>
    <property type="match status" value="2"/>
</dbReference>
<evidence type="ECO:0000256" key="2">
    <source>
        <dbReference type="ARBA" id="ARBA00022741"/>
    </source>
</evidence>
<dbReference type="AlphaFoldDB" id="I3CFZ3"/>
<dbReference type="CDD" id="cd03278">
    <property type="entry name" value="ABC_SMC_barmotin"/>
    <property type="match status" value="1"/>
</dbReference>
<organism evidence="9 10">
    <name type="scientific">Beggiatoa alba B18LD</name>
    <dbReference type="NCBI Taxonomy" id="395493"/>
    <lineage>
        <taxon>Bacteria</taxon>
        <taxon>Pseudomonadati</taxon>
        <taxon>Pseudomonadota</taxon>
        <taxon>Gammaproteobacteria</taxon>
        <taxon>Thiotrichales</taxon>
        <taxon>Thiotrichaceae</taxon>
        <taxon>Beggiatoa</taxon>
    </lineage>
</organism>
<keyword evidence="1 6" id="KW-0963">Cytoplasm</keyword>
<feature type="coiled-coil region" evidence="6">
    <location>
        <begin position="685"/>
        <end position="901"/>
    </location>
</feature>
<dbReference type="HAMAP" id="MF_01894">
    <property type="entry name" value="Smc_prok"/>
    <property type="match status" value="1"/>
</dbReference>
<reference evidence="9 10" key="1">
    <citation type="submission" date="2011-11" db="EMBL/GenBank/DDBJ databases">
        <title>Improved High-Quality Draft sequence of Beggiatoa alba B18lD.</title>
        <authorList>
            <consortium name="US DOE Joint Genome Institute"/>
            <person name="Lucas S."/>
            <person name="Han J."/>
            <person name="Lapidus A."/>
            <person name="Cheng J.-F."/>
            <person name="Goodwin L."/>
            <person name="Pitluck S."/>
            <person name="Peters L."/>
            <person name="Mikhailova N."/>
            <person name="Held B."/>
            <person name="Detter J.C."/>
            <person name="Han C."/>
            <person name="Tapia R."/>
            <person name="Land M."/>
            <person name="Hauser L."/>
            <person name="Kyrpides N."/>
            <person name="Ivanova N."/>
            <person name="Pagani I."/>
            <person name="Samuel K."/>
            <person name="Teske A."/>
            <person name="Mueller J."/>
            <person name="Woyke T."/>
        </authorList>
    </citation>
    <scope>NUCLEOTIDE SEQUENCE [LARGE SCALE GENOMIC DNA]</scope>
    <source>
        <strain evidence="9 10">B18LD</strain>
    </source>
</reference>
<dbReference type="Proteomes" id="UP000005744">
    <property type="component" value="Unassembled WGS sequence"/>
</dbReference>
<evidence type="ECO:0000259" key="8">
    <source>
        <dbReference type="Pfam" id="PF06470"/>
    </source>
</evidence>
<evidence type="ECO:0000256" key="3">
    <source>
        <dbReference type="ARBA" id="ARBA00022840"/>
    </source>
</evidence>
<dbReference type="GO" id="GO:0016887">
    <property type="term" value="F:ATP hydrolysis activity"/>
    <property type="evidence" value="ECO:0007669"/>
    <property type="project" value="InterPro"/>
</dbReference>
<dbReference type="Pfam" id="PF02463">
    <property type="entry name" value="SMC_N"/>
    <property type="match status" value="1"/>
</dbReference>